<evidence type="ECO:0000256" key="4">
    <source>
        <dbReference type="ARBA" id="ARBA00022840"/>
    </source>
</evidence>
<comment type="similarity">
    <text evidence="1">Belongs to the ABC transporter superfamily.</text>
</comment>
<evidence type="ECO:0000313" key="7">
    <source>
        <dbReference type="Proteomes" id="UP001074726"/>
    </source>
</evidence>
<evidence type="ECO:0000313" key="6">
    <source>
        <dbReference type="EMBL" id="MCY4725793.1"/>
    </source>
</evidence>
<dbReference type="PANTHER" id="PTHR43335:SF4">
    <property type="entry name" value="ABC TRANSPORTER, ATP-BINDING PROTEIN"/>
    <property type="match status" value="1"/>
</dbReference>
<dbReference type="PROSITE" id="PS50893">
    <property type="entry name" value="ABC_TRANSPORTER_2"/>
    <property type="match status" value="1"/>
</dbReference>
<sequence>MVITTEALTRSFGTLVAVDGLDLELPAGGVVGLVGPNGSGKSTLIRMLLGLVAPSGGSATVLGRGIDDPTAYAAEVGALIEGPAFVPGLSARANLASLAALRGLPRSRVDEVLEVVGLAGRGNEPVRRFSLGMKQRLGIAAALLPDPALLILDEPTNGLDPAGIVEIRTLLRQLGSEGRTVVVSSHLMSEIETICTYVVVVRFGVLVFSGPMSELMRRATTSVAVAPEDASDRGALRDVLEGHGWSVSAEEPTLRVVAGEADAALINRQAAAAGITLSSLAVHRDSLEAVFLAMTGTDDGELADARGAALRGGVRREGVR</sequence>
<feature type="domain" description="ABC transporter" evidence="5">
    <location>
        <begin position="3"/>
        <end position="228"/>
    </location>
</feature>
<dbReference type="InterPro" id="IPR027417">
    <property type="entry name" value="P-loop_NTPase"/>
</dbReference>
<evidence type="ECO:0000256" key="3">
    <source>
        <dbReference type="ARBA" id="ARBA00022741"/>
    </source>
</evidence>
<evidence type="ECO:0000256" key="2">
    <source>
        <dbReference type="ARBA" id="ARBA00022448"/>
    </source>
</evidence>
<dbReference type="PANTHER" id="PTHR43335">
    <property type="entry name" value="ABC TRANSPORTER, ATP-BINDING PROTEIN"/>
    <property type="match status" value="1"/>
</dbReference>
<gene>
    <name evidence="6" type="ORF">NYO98_05835</name>
</gene>
<keyword evidence="4 6" id="KW-0067">ATP-binding</keyword>
<protein>
    <submittedName>
        <fullName evidence="6">ATP-binding cassette domain-containing protein</fullName>
    </submittedName>
</protein>
<dbReference type="InterPro" id="IPR017871">
    <property type="entry name" value="ABC_transporter-like_CS"/>
</dbReference>
<dbReference type="PROSITE" id="PS00211">
    <property type="entry name" value="ABC_TRANSPORTER_1"/>
    <property type="match status" value="1"/>
</dbReference>
<keyword evidence="3" id="KW-0547">Nucleotide-binding</keyword>
<dbReference type="Pfam" id="PF00005">
    <property type="entry name" value="ABC_tran"/>
    <property type="match status" value="1"/>
</dbReference>
<dbReference type="Gene3D" id="3.40.50.300">
    <property type="entry name" value="P-loop containing nucleotide triphosphate hydrolases"/>
    <property type="match status" value="1"/>
</dbReference>
<dbReference type="RefSeq" id="WP_268110577.1">
    <property type="nucleotide sequence ID" value="NZ_JAPPUX010000001.1"/>
</dbReference>
<keyword evidence="7" id="KW-1185">Reference proteome</keyword>
<dbReference type="EMBL" id="JAPPUX010000001">
    <property type="protein sequence ID" value="MCY4725793.1"/>
    <property type="molecule type" value="Genomic_DNA"/>
</dbReference>
<comment type="caution">
    <text evidence="6">The sequence shown here is derived from an EMBL/GenBank/DDBJ whole genome shotgun (WGS) entry which is preliminary data.</text>
</comment>
<dbReference type="Proteomes" id="UP001074726">
    <property type="component" value="Unassembled WGS sequence"/>
</dbReference>
<accession>A0ABT4CA00</accession>
<dbReference type="SMART" id="SM00382">
    <property type="entry name" value="AAA"/>
    <property type="match status" value="1"/>
</dbReference>
<reference evidence="6" key="1">
    <citation type="submission" date="2022-08" db="EMBL/GenBank/DDBJ databases">
        <title>Genome sequencing of Nocardioides sp. STR2.</title>
        <authorList>
            <person name="So Y."/>
        </authorList>
    </citation>
    <scope>NUCLEOTIDE SEQUENCE</scope>
    <source>
        <strain evidence="6">STR2</strain>
    </source>
</reference>
<evidence type="ECO:0000259" key="5">
    <source>
        <dbReference type="PROSITE" id="PS50893"/>
    </source>
</evidence>
<proteinExistence type="inferred from homology"/>
<evidence type="ECO:0000256" key="1">
    <source>
        <dbReference type="ARBA" id="ARBA00005417"/>
    </source>
</evidence>
<dbReference type="InterPro" id="IPR003439">
    <property type="entry name" value="ABC_transporter-like_ATP-bd"/>
</dbReference>
<dbReference type="GO" id="GO:0005524">
    <property type="term" value="F:ATP binding"/>
    <property type="evidence" value="ECO:0007669"/>
    <property type="project" value="UniProtKB-KW"/>
</dbReference>
<keyword evidence="2" id="KW-0813">Transport</keyword>
<dbReference type="SUPFAM" id="SSF52540">
    <property type="entry name" value="P-loop containing nucleoside triphosphate hydrolases"/>
    <property type="match status" value="1"/>
</dbReference>
<name>A0ABT4CA00_9ACTN</name>
<dbReference type="InterPro" id="IPR003593">
    <property type="entry name" value="AAA+_ATPase"/>
</dbReference>
<organism evidence="6 7">
    <name type="scientific">Nocardioides pini</name>
    <dbReference type="NCBI Taxonomy" id="2975053"/>
    <lineage>
        <taxon>Bacteria</taxon>
        <taxon>Bacillati</taxon>
        <taxon>Actinomycetota</taxon>
        <taxon>Actinomycetes</taxon>
        <taxon>Propionibacteriales</taxon>
        <taxon>Nocardioidaceae</taxon>
        <taxon>Nocardioides</taxon>
    </lineage>
</organism>